<dbReference type="Pfam" id="PF00172">
    <property type="entry name" value="Zn_clus"/>
    <property type="match status" value="1"/>
</dbReference>
<evidence type="ECO:0000256" key="2">
    <source>
        <dbReference type="ARBA" id="ARBA00022833"/>
    </source>
</evidence>
<gene>
    <name evidence="8" type="ORF">PVAG01_01254</name>
</gene>
<keyword evidence="4" id="KW-0238">DNA-binding</keyword>
<reference evidence="8 9" key="1">
    <citation type="submission" date="2024-06" db="EMBL/GenBank/DDBJ databases">
        <title>Complete genome of Phlyctema vagabunda strain 19-DSS-EL-015.</title>
        <authorList>
            <person name="Fiorenzani C."/>
        </authorList>
    </citation>
    <scope>NUCLEOTIDE SEQUENCE [LARGE SCALE GENOMIC DNA]</scope>
    <source>
        <strain evidence="8 9">19-DSS-EL-015</strain>
    </source>
</reference>
<keyword evidence="2" id="KW-0862">Zinc</keyword>
<dbReference type="Gene3D" id="4.10.240.10">
    <property type="entry name" value="Zn(2)-C6 fungal-type DNA-binding domain"/>
    <property type="match status" value="1"/>
</dbReference>
<keyword evidence="9" id="KW-1185">Reference proteome</keyword>
<dbReference type="Proteomes" id="UP001629113">
    <property type="component" value="Unassembled WGS sequence"/>
</dbReference>
<dbReference type="CDD" id="cd00067">
    <property type="entry name" value="GAL4"/>
    <property type="match status" value="1"/>
</dbReference>
<dbReference type="InterPro" id="IPR036864">
    <property type="entry name" value="Zn2-C6_fun-type_DNA-bd_sf"/>
</dbReference>
<keyword evidence="3" id="KW-0805">Transcription regulation</keyword>
<feature type="domain" description="Zn(2)-C6 fungal-type" evidence="7">
    <location>
        <begin position="9"/>
        <end position="37"/>
    </location>
</feature>
<keyword evidence="1" id="KW-0479">Metal-binding</keyword>
<sequence>MRKMRVKTGCITCKARRVKCDETRPECRRCVKFWGACDGYGPVNETAVQSTSKTPLVQKSNNTTCSSLQRRILQPLSPWHFRDNQQQQYFGVFRDETVLSLPGIFTSSLWDRVILQACDDEAFVREAAIAIGALSVWKRRETSGDVSREPYEYALQQYGRALRSMRKALINAETHLRKTLIGCLLVICFEAMQGNYFLAMMQALSGLNILEDWKMRKRKKSRKELEGIISPAPNIVEDDLVQAFAGIDLQIINYVDPRPDETHEILKDEGTETINNMPDSFSSLEETRLYWVLIQRRCCHFIVMAGWKTSAITTPNSENEVDQEQRADYHDYHAEYIAKPLPQQAHINAECVRYAREISQWTLSFRPYYTSLEEGSKEWIAASVLKIHAQTTNVELLSAQFHTETAFDVFLPEYRSIIALVQQVVPLLPHIPFTLDLGVVNVLRLVGKWCREPQLRREVIKLLRACNALEGFQNAAFYADAIEWMMEIEELGIDEHGFVPESERVAIQTADIDHSGRKAVIACRKLGQIGCWERGFSW</sequence>
<evidence type="ECO:0000256" key="4">
    <source>
        <dbReference type="ARBA" id="ARBA00023125"/>
    </source>
</evidence>
<dbReference type="PANTHER" id="PTHR36206">
    <property type="entry name" value="ASPERCRYPTIN BIOSYNTHESIS CLUSTER-SPECIFIC TRANSCRIPTION REGULATOR ATNN-RELATED"/>
    <property type="match status" value="1"/>
</dbReference>
<dbReference type="EMBL" id="JBFCZG010000001">
    <property type="protein sequence ID" value="KAL3427745.1"/>
    <property type="molecule type" value="Genomic_DNA"/>
</dbReference>
<accession>A0ABR4PWZ6</accession>
<keyword evidence="6" id="KW-0539">Nucleus</keyword>
<evidence type="ECO:0000256" key="5">
    <source>
        <dbReference type="ARBA" id="ARBA00023163"/>
    </source>
</evidence>
<name>A0ABR4PWZ6_9HELO</name>
<dbReference type="InterPro" id="IPR001138">
    <property type="entry name" value="Zn2Cys6_DnaBD"/>
</dbReference>
<dbReference type="PANTHER" id="PTHR36206:SF4">
    <property type="entry name" value="HYPOTHETICAL CONSERVED PROTEIN (EUROFUNG)-RELATED"/>
    <property type="match status" value="1"/>
</dbReference>
<organism evidence="8 9">
    <name type="scientific">Phlyctema vagabunda</name>
    <dbReference type="NCBI Taxonomy" id="108571"/>
    <lineage>
        <taxon>Eukaryota</taxon>
        <taxon>Fungi</taxon>
        <taxon>Dikarya</taxon>
        <taxon>Ascomycota</taxon>
        <taxon>Pezizomycotina</taxon>
        <taxon>Leotiomycetes</taxon>
        <taxon>Helotiales</taxon>
        <taxon>Dermateaceae</taxon>
        <taxon>Phlyctema</taxon>
    </lineage>
</organism>
<evidence type="ECO:0000313" key="8">
    <source>
        <dbReference type="EMBL" id="KAL3427745.1"/>
    </source>
</evidence>
<proteinExistence type="predicted"/>
<evidence type="ECO:0000256" key="1">
    <source>
        <dbReference type="ARBA" id="ARBA00022723"/>
    </source>
</evidence>
<evidence type="ECO:0000313" key="9">
    <source>
        <dbReference type="Proteomes" id="UP001629113"/>
    </source>
</evidence>
<evidence type="ECO:0000256" key="3">
    <source>
        <dbReference type="ARBA" id="ARBA00023015"/>
    </source>
</evidence>
<comment type="caution">
    <text evidence="8">The sequence shown here is derived from an EMBL/GenBank/DDBJ whole genome shotgun (WGS) entry which is preliminary data.</text>
</comment>
<evidence type="ECO:0000256" key="6">
    <source>
        <dbReference type="ARBA" id="ARBA00023242"/>
    </source>
</evidence>
<dbReference type="PROSITE" id="PS50048">
    <property type="entry name" value="ZN2_CY6_FUNGAL_2"/>
    <property type="match status" value="1"/>
</dbReference>
<dbReference type="SUPFAM" id="SSF57701">
    <property type="entry name" value="Zn2/Cys6 DNA-binding domain"/>
    <property type="match status" value="1"/>
</dbReference>
<dbReference type="InterPro" id="IPR052360">
    <property type="entry name" value="Transcr_Regulatory_Proteins"/>
</dbReference>
<dbReference type="SMART" id="SM00066">
    <property type="entry name" value="GAL4"/>
    <property type="match status" value="1"/>
</dbReference>
<evidence type="ECO:0000259" key="7">
    <source>
        <dbReference type="PROSITE" id="PS50048"/>
    </source>
</evidence>
<keyword evidence="5" id="KW-0804">Transcription</keyword>
<protein>
    <recommendedName>
        <fullName evidence="7">Zn(2)-C6 fungal-type domain-containing protein</fullName>
    </recommendedName>
</protein>